<feature type="compositionally biased region" description="Low complexity" evidence="1">
    <location>
        <begin position="276"/>
        <end position="285"/>
    </location>
</feature>
<accession>A0A1C7PB10</accession>
<sequence>MITLDVQDLRDMQCESGSLDLQSMDASTLSLTFARMDGEFLRRWVYGERLRLTRSGKTIFEGWIRDIEHSISAGARRVSISAADKWDDDGKNIYFARESTTSGYIGKATPSSTVYVADTVRDVLRIGGANIVTSPGTMSEMVPFASSSETRQNLTKKIGRWVPNLISRTEWDKPPGSDEEIKKVIIATPREYPPAIIDVSDIVTETIQLKPRYDLCPSSVTIIRHWTDSLGYNHTTTWTVPEGGNPHAVDAYVFETNDTAQGDNEEVEDKWGKDPGTSTGSGTNSANTPQRMTIKGRHIPDAENLTNGNTTNTKFWGEYYPILQGLDGLLEYSPLRQTWKVYDQDEPDPGASDSEAAKAENRKPWNYGEDPNTNSRLRYALFEGEISDKFKNVRWVNATLECYVRFKDGAVIPAGHDRSRLARFFRDDDADDTEFDKEGDNAAASAKKKALRRILTLDCVLIDRFQSSYLETAECPEVDPAQEDYPTDEDKEEAEKEIPADYAAAAEAYYNATRDLQYDGSITIRQTPEEAINYLGCHLSIKGGLPEWETMRTIVQGVSIDLMTDSVSLTLGSRDQEFETPKARNLTKEAREITEDERTSGNMAGSGGGSLADTNRTEEEKKEARGKKNRPSSPAIGPKLDTKDDPIEYHRRPFEITTKAAGYKTEEGHVYGTYGDPVKVESKELSPEVSDWYLVYKVNKDKSIESAQITDRKTDVHSYDETQSTGAWPAIYCIHLAHIENMSISQKWTGDVYFDGAERNLMPFELYRLADKWLINRGKVVSPLGEPTDPALYQAVNGVIATPGKWYLNYSINDESKLVTFAELSQRWQPIHMYDKAYHNNEWPATYCIHVATVNPNGTVIQHHTGDVYFEAELYPPGGGEDNPSSSDSSSAGGGSIPVFVDADNGADSARVGIGVRDRSTPSKWHYSVELQYANEMPSTDPTTGYSDQFGGVYSCAITGTGAGSIYVYPFRRPHISYGSIVYPMSTQDWSYAGDIESQRALHTYGLTYAAKWTIDDDISPGAAPIGNPRILRGIVEIPKGGGLEIGAEIDPDRPQAYHSMTDAELAAHGWVKVCGGMPDSVDGHTHALFMATRRGKLFMFQRTQNYDLIP</sequence>
<protein>
    <submittedName>
        <fullName evidence="2">Uncharacterized protein</fullName>
    </submittedName>
</protein>
<dbReference type="KEGG" id="agl:PYTT_1519"/>
<dbReference type="STRING" id="1679444.PYTT_1519"/>
<evidence type="ECO:0000256" key="1">
    <source>
        <dbReference type="SAM" id="MobiDB-lite"/>
    </source>
</evidence>
<feature type="compositionally biased region" description="Basic and acidic residues" evidence="1">
    <location>
        <begin position="574"/>
        <end position="599"/>
    </location>
</feature>
<dbReference type="Proteomes" id="UP000176204">
    <property type="component" value="Chromosome I"/>
</dbReference>
<feature type="region of interest" description="Disordered" evidence="1">
    <location>
        <begin position="342"/>
        <end position="370"/>
    </location>
</feature>
<gene>
    <name evidence="2" type="ORF">PYTT_1519</name>
</gene>
<dbReference type="SUPFAM" id="SSF69279">
    <property type="entry name" value="Phage tail proteins"/>
    <property type="match status" value="1"/>
</dbReference>
<feature type="compositionally biased region" description="Low complexity" evidence="1">
    <location>
        <begin position="882"/>
        <end position="891"/>
    </location>
</feature>
<feature type="region of interest" description="Disordered" evidence="1">
    <location>
        <begin position="573"/>
        <end position="646"/>
    </location>
</feature>
<name>A0A1C7PB10_9BACT</name>
<evidence type="ECO:0000313" key="2">
    <source>
        <dbReference type="EMBL" id="SEH89498.1"/>
    </source>
</evidence>
<feature type="region of interest" description="Disordered" evidence="1">
    <location>
        <begin position="258"/>
        <end position="291"/>
    </location>
</feature>
<evidence type="ECO:0000313" key="3">
    <source>
        <dbReference type="Proteomes" id="UP000176204"/>
    </source>
</evidence>
<dbReference type="EMBL" id="LT629973">
    <property type="protein sequence ID" value="SEH89498.1"/>
    <property type="molecule type" value="Genomic_DNA"/>
</dbReference>
<proteinExistence type="predicted"/>
<feature type="region of interest" description="Disordered" evidence="1">
    <location>
        <begin position="872"/>
        <end position="903"/>
    </location>
</feature>
<dbReference type="AlphaFoldDB" id="A0A1C7PB10"/>
<organism evidence="2 3">
    <name type="scientific">Akkermansia glycaniphila</name>
    <dbReference type="NCBI Taxonomy" id="1679444"/>
    <lineage>
        <taxon>Bacteria</taxon>
        <taxon>Pseudomonadati</taxon>
        <taxon>Verrucomicrobiota</taxon>
        <taxon>Verrucomicrobiia</taxon>
        <taxon>Verrucomicrobiales</taxon>
        <taxon>Akkermansiaceae</taxon>
        <taxon>Akkermansia</taxon>
    </lineage>
</organism>
<dbReference type="RefSeq" id="WP_067777364.1">
    <property type="nucleotide sequence ID" value="NZ_LIGX01000035.1"/>
</dbReference>
<dbReference type="OrthoDB" id="203262at2"/>
<keyword evidence="3" id="KW-1185">Reference proteome</keyword>
<reference evidence="3" key="1">
    <citation type="submission" date="2016-09" db="EMBL/GenBank/DDBJ databases">
        <authorList>
            <person name="Koehorst J."/>
        </authorList>
    </citation>
    <scope>NUCLEOTIDE SEQUENCE [LARGE SCALE GENOMIC DNA]</scope>
</reference>